<feature type="compositionally biased region" description="Polar residues" evidence="5">
    <location>
        <begin position="575"/>
        <end position="595"/>
    </location>
</feature>
<evidence type="ECO:0000256" key="2">
    <source>
        <dbReference type="ARBA" id="ARBA00022771"/>
    </source>
</evidence>
<proteinExistence type="predicted"/>
<dbReference type="Gene3D" id="3.30.40.10">
    <property type="entry name" value="Zinc/RING finger domain, C3HC4 (zinc finger)"/>
    <property type="match status" value="1"/>
</dbReference>
<dbReference type="PANTHER" id="PTHR45931">
    <property type="entry name" value="SI:CH211-59O9.10"/>
    <property type="match status" value="1"/>
</dbReference>
<evidence type="ECO:0000259" key="6">
    <source>
        <dbReference type="PROSITE" id="PS50089"/>
    </source>
</evidence>
<dbReference type="OrthoDB" id="8062037at2759"/>
<protein>
    <submittedName>
        <fullName evidence="7">E3 ubiquitin-protein ligase SDIR1</fullName>
    </submittedName>
</protein>
<dbReference type="AlphaFoldDB" id="A0A6A1UVM7"/>
<keyword evidence="1" id="KW-0479">Metal-binding</keyword>
<dbReference type="EMBL" id="RXIC02000026">
    <property type="protein sequence ID" value="KAB1203757.1"/>
    <property type="molecule type" value="Genomic_DNA"/>
</dbReference>
<dbReference type="GO" id="GO:0008270">
    <property type="term" value="F:zinc ion binding"/>
    <property type="evidence" value="ECO:0007669"/>
    <property type="project" value="UniProtKB-KW"/>
</dbReference>
<evidence type="ECO:0000256" key="3">
    <source>
        <dbReference type="ARBA" id="ARBA00022833"/>
    </source>
</evidence>
<feature type="region of interest" description="Disordered" evidence="5">
    <location>
        <begin position="278"/>
        <end position="304"/>
    </location>
</feature>
<dbReference type="InterPro" id="IPR013083">
    <property type="entry name" value="Znf_RING/FYVE/PHD"/>
</dbReference>
<dbReference type="FunFam" id="3.30.40.10:FF:000594">
    <property type="entry name" value="RING/U-box superfamily protein"/>
    <property type="match status" value="1"/>
</dbReference>
<dbReference type="SMART" id="SM00184">
    <property type="entry name" value="RING"/>
    <property type="match status" value="1"/>
</dbReference>
<dbReference type="Proteomes" id="UP000516437">
    <property type="component" value="Chromosome 8"/>
</dbReference>
<dbReference type="InterPro" id="IPR001841">
    <property type="entry name" value="Znf_RING"/>
</dbReference>
<accession>A0A6A1UVM7</accession>
<keyword evidence="3" id="KW-0862">Zinc</keyword>
<organism evidence="7 8">
    <name type="scientific">Morella rubra</name>
    <name type="common">Chinese bayberry</name>
    <dbReference type="NCBI Taxonomy" id="262757"/>
    <lineage>
        <taxon>Eukaryota</taxon>
        <taxon>Viridiplantae</taxon>
        <taxon>Streptophyta</taxon>
        <taxon>Embryophyta</taxon>
        <taxon>Tracheophyta</taxon>
        <taxon>Spermatophyta</taxon>
        <taxon>Magnoliopsida</taxon>
        <taxon>eudicotyledons</taxon>
        <taxon>Gunneridae</taxon>
        <taxon>Pentapetalae</taxon>
        <taxon>rosids</taxon>
        <taxon>fabids</taxon>
        <taxon>Fagales</taxon>
        <taxon>Myricaceae</taxon>
        <taxon>Morella</taxon>
    </lineage>
</organism>
<dbReference type="InterPro" id="IPR051834">
    <property type="entry name" value="RING_finger_E3_ligase"/>
</dbReference>
<dbReference type="GO" id="GO:0061630">
    <property type="term" value="F:ubiquitin protein ligase activity"/>
    <property type="evidence" value="ECO:0007669"/>
    <property type="project" value="TreeGrafter"/>
</dbReference>
<evidence type="ECO:0000313" key="8">
    <source>
        <dbReference type="Proteomes" id="UP000516437"/>
    </source>
</evidence>
<evidence type="ECO:0000313" key="7">
    <source>
        <dbReference type="EMBL" id="KAB1203757.1"/>
    </source>
</evidence>
<dbReference type="CDD" id="cd16454">
    <property type="entry name" value="RING-H2_PA-TM-RING"/>
    <property type="match status" value="1"/>
</dbReference>
<evidence type="ECO:0000256" key="1">
    <source>
        <dbReference type="ARBA" id="ARBA00022723"/>
    </source>
</evidence>
<feature type="region of interest" description="Disordered" evidence="5">
    <location>
        <begin position="561"/>
        <end position="602"/>
    </location>
</feature>
<reference evidence="7 8" key="1">
    <citation type="journal article" date="2019" name="Plant Biotechnol. J.">
        <title>The red bayberry genome and genetic basis of sex determination.</title>
        <authorList>
            <person name="Jia H.M."/>
            <person name="Jia H.J."/>
            <person name="Cai Q.L."/>
            <person name="Wang Y."/>
            <person name="Zhao H.B."/>
            <person name="Yang W.F."/>
            <person name="Wang G.Y."/>
            <person name="Li Y.H."/>
            <person name="Zhan D.L."/>
            <person name="Shen Y.T."/>
            <person name="Niu Q.F."/>
            <person name="Chang L."/>
            <person name="Qiu J."/>
            <person name="Zhao L."/>
            <person name="Xie H.B."/>
            <person name="Fu W.Y."/>
            <person name="Jin J."/>
            <person name="Li X.W."/>
            <person name="Jiao Y."/>
            <person name="Zhou C.C."/>
            <person name="Tu T."/>
            <person name="Chai C.Y."/>
            <person name="Gao J.L."/>
            <person name="Fan L.J."/>
            <person name="van de Weg E."/>
            <person name="Wang J.Y."/>
            <person name="Gao Z.S."/>
        </authorList>
    </citation>
    <scope>NUCLEOTIDE SEQUENCE [LARGE SCALE GENOMIC DNA]</scope>
    <source>
        <tissue evidence="7">Leaves</tissue>
    </source>
</reference>
<sequence>MEEMDIDQVVDVPDTPDRLAARRTFSKECVGIESDLSLDGSLRNPDFVDGKCMNGLRGRDRNRRLVIRSRENLSNDEHKGTKNPLILSPSKNVYASRNAHLFRRLEKDEGYNHKTRHSIRTEDIDKGKSICSKFPSKSSGYHEDTAFLDLTEQKGDTQNPKTVFPDGLFEDPVATDKRKEKMLPVGGSSSNCIQDSHNASRNVYKGKEKFVDNAFNHPSFTFGPGKGANKFTDSQCKTEKQMPMPGLSLILPRVSGQKRLVRNGCISPHNIATRAKQLAERESASSTVEQSHLRFSESPPCPMDIGDIVSRDNSGDRVKGKRIIIHHSTPKEEQGANTISTTSSPGTIDLGTDGSSYAGGALFGCSEGLGGWRSTRNRSRKADHPVSERAGGISGRIDGVGDWVSQQKNTNIVSEADRIVESHHAANTINRRQKKHRMTSRNAVECSTSVSNDSDIVFLGSSGESLNSRSFRNRTHECQGNLRPVIEVEELPSEVRQTISHDLGCINNDYSDARARQVEADEMLARELQEQLYQEVPVVGGGEIDENLTWGLQQDVFHNAPGVRHNESHPRGSVVSRSNRQPWSRSSHNPSTRRGTQARAPISSRIAPLMGTQARIPTSSRIARLRNRFSMHPPTVSSTGRNVQFPLDMDLDMRLDILEALEAAVGDLSDMSVANHIFQVQRDFNENDYEMLLALDDSNHQHGGASVNQINCLPQSTVRTDTGEEACAICLEIPTVGETIRHLPCLHKFHKDCIDPWLSRKTSCPVCKSSIT</sequence>
<dbReference type="GO" id="GO:0006511">
    <property type="term" value="P:ubiquitin-dependent protein catabolic process"/>
    <property type="evidence" value="ECO:0007669"/>
    <property type="project" value="TreeGrafter"/>
</dbReference>
<dbReference type="SUPFAM" id="SSF57850">
    <property type="entry name" value="RING/U-box"/>
    <property type="match status" value="1"/>
</dbReference>
<keyword evidence="2 4" id="KW-0863">Zinc-finger</keyword>
<gene>
    <name evidence="7" type="ORF">CJ030_MR8G011181</name>
</gene>
<dbReference type="PANTHER" id="PTHR45931:SF25">
    <property type="entry name" value="E3 UBIQUITIN-PROTEIN LIGASE RLIM-LIKE ISOFORM X1"/>
    <property type="match status" value="1"/>
</dbReference>
<keyword evidence="8" id="KW-1185">Reference proteome</keyword>
<dbReference type="GO" id="GO:0005634">
    <property type="term" value="C:nucleus"/>
    <property type="evidence" value="ECO:0007669"/>
    <property type="project" value="TreeGrafter"/>
</dbReference>
<dbReference type="PROSITE" id="PS50089">
    <property type="entry name" value="ZF_RING_2"/>
    <property type="match status" value="1"/>
</dbReference>
<evidence type="ECO:0000256" key="5">
    <source>
        <dbReference type="SAM" id="MobiDB-lite"/>
    </source>
</evidence>
<comment type="caution">
    <text evidence="7">The sequence shown here is derived from an EMBL/GenBank/DDBJ whole genome shotgun (WGS) entry which is preliminary data.</text>
</comment>
<dbReference type="Pfam" id="PF13639">
    <property type="entry name" value="zf-RING_2"/>
    <property type="match status" value="1"/>
</dbReference>
<name>A0A6A1UVM7_9ROSI</name>
<feature type="domain" description="RING-type" evidence="6">
    <location>
        <begin position="727"/>
        <end position="768"/>
    </location>
</feature>
<evidence type="ECO:0000256" key="4">
    <source>
        <dbReference type="PROSITE-ProRule" id="PRU00175"/>
    </source>
</evidence>